<protein>
    <submittedName>
        <fullName evidence="1">HNH endonuclease signature motif containing protein</fullName>
    </submittedName>
</protein>
<accession>A0ABW1EY77</accession>
<keyword evidence="1" id="KW-0540">Nuclease</keyword>
<sequence>MTALRTRTRNTGPTAAVRALVFARDEHRCVRCGTGNTLTIQHRTNRAMGGSSDPAINQPTNLLTACQACNMWFEANPAASYAAGWKVRRPTDPAHVPVRYPTGELRTLETDGTSRTLGVPVVITGRRAALAAAGR</sequence>
<reference evidence="2" key="1">
    <citation type="journal article" date="2019" name="Int. J. Syst. Evol. Microbiol.">
        <title>The Global Catalogue of Microorganisms (GCM) 10K type strain sequencing project: providing services to taxonomists for standard genome sequencing and annotation.</title>
        <authorList>
            <consortium name="The Broad Institute Genomics Platform"/>
            <consortium name="The Broad Institute Genome Sequencing Center for Infectious Disease"/>
            <person name="Wu L."/>
            <person name="Ma J."/>
        </authorList>
    </citation>
    <scope>NUCLEOTIDE SEQUENCE [LARGE SCALE GENOMIC DNA]</scope>
    <source>
        <strain evidence="2">CGMCC 4.1469</strain>
    </source>
</reference>
<keyword evidence="1" id="KW-0255">Endonuclease</keyword>
<dbReference type="CDD" id="cd00085">
    <property type="entry name" value="HNHc"/>
    <property type="match status" value="1"/>
</dbReference>
<comment type="caution">
    <text evidence="1">The sequence shown here is derived from an EMBL/GenBank/DDBJ whole genome shotgun (WGS) entry which is preliminary data.</text>
</comment>
<keyword evidence="2" id="KW-1185">Reference proteome</keyword>
<dbReference type="EMBL" id="JBHSOD010000020">
    <property type="protein sequence ID" value="MFC5886796.1"/>
    <property type="molecule type" value="Genomic_DNA"/>
</dbReference>
<organism evidence="1 2">
    <name type="scientific">Kitasatospora aburaviensis</name>
    <dbReference type="NCBI Taxonomy" id="67265"/>
    <lineage>
        <taxon>Bacteria</taxon>
        <taxon>Bacillati</taxon>
        <taxon>Actinomycetota</taxon>
        <taxon>Actinomycetes</taxon>
        <taxon>Kitasatosporales</taxon>
        <taxon>Streptomycetaceae</taxon>
        <taxon>Kitasatospora</taxon>
    </lineage>
</organism>
<dbReference type="Proteomes" id="UP001596067">
    <property type="component" value="Unassembled WGS sequence"/>
</dbReference>
<dbReference type="Gene3D" id="1.10.30.50">
    <property type="match status" value="1"/>
</dbReference>
<evidence type="ECO:0000313" key="1">
    <source>
        <dbReference type="EMBL" id="MFC5886796.1"/>
    </source>
</evidence>
<keyword evidence="1" id="KW-0378">Hydrolase</keyword>
<gene>
    <name evidence="1" type="ORF">ACFP0N_17660</name>
</gene>
<dbReference type="GO" id="GO:0004519">
    <property type="term" value="F:endonuclease activity"/>
    <property type="evidence" value="ECO:0007669"/>
    <property type="project" value="UniProtKB-KW"/>
</dbReference>
<dbReference type="InterPro" id="IPR003615">
    <property type="entry name" value="HNH_nuc"/>
</dbReference>
<name>A0ABW1EY77_9ACTN</name>
<proteinExistence type="predicted"/>
<dbReference type="RefSeq" id="WP_345330723.1">
    <property type="nucleotide sequence ID" value="NZ_BAAAVH010000123.1"/>
</dbReference>
<evidence type="ECO:0000313" key="2">
    <source>
        <dbReference type="Proteomes" id="UP001596067"/>
    </source>
</evidence>